<dbReference type="Proteomes" id="UP001219934">
    <property type="component" value="Unassembled WGS sequence"/>
</dbReference>
<keyword evidence="5" id="KW-0521">NADP</keyword>
<sequence length="224" mass="25607">EAARCENLIENPLEELLRVQWLLPMENTQNKVQRKPVRLIAAACNDMGIGKEGGMPWSLPSEFQWFLNKVTTVSRPGKFNMMVWGKKCWFSHPESTFPLPNTLHAVLSLTLDSPPDHAHFVGSDLEAAVRLAGSPPLADLIETIWIVGGVQVYKEALLHRWCDLVYLTKVMADFDCDVFFPEFDRELFKLQEGFPGVPSEIQEEKGVKYQFQVFKRDRRQGLDT</sequence>
<dbReference type="GO" id="GO:0046655">
    <property type="term" value="P:folic acid metabolic process"/>
    <property type="evidence" value="ECO:0007669"/>
    <property type="project" value="TreeGrafter"/>
</dbReference>
<dbReference type="InterPro" id="IPR024072">
    <property type="entry name" value="DHFR-like_dom_sf"/>
</dbReference>
<evidence type="ECO:0000256" key="5">
    <source>
        <dbReference type="ARBA" id="ARBA00022857"/>
    </source>
</evidence>
<dbReference type="SUPFAM" id="SSF53597">
    <property type="entry name" value="Dihydrofolate reductase-like"/>
    <property type="match status" value="1"/>
</dbReference>
<keyword evidence="6" id="KW-0560">Oxidoreductase</keyword>
<dbReference type="CDD" id="cd00209">
    <property type="entry name" value="DHFR"/>
    <property type="match status" value="1"/>
</dbReference>
<evidence type="ECO:0000256" key="6">
    <source>
        <dbReference type="ARBA" id="ARBA00023002"/>
    </source>
</evidence>
<dbReference type="Pfam" id="PF00186">
    <property type="entry name" value="DHFR_1"/>
    <property type="match status" value="1"/>
</dbReference>
<dbReference type="InterPro" id="IPR001796">
    <property type="entry name" value="DHFR_dom"/>
</dbReference>
<comment type="caution">
    <text evidence="9">The sequence shown here is derived from an EMBL/GenBank/DDBJ whole genome shotgun (WGS) entry which is preliminary data.</text>
</comment>
<proteinExistence type="inferred from homology"/>
<dbReference type="PANTHER" id="PTHR48069:SF5">
    <property type="entry name" value="DIHYDROFOLATE REDUCTASE"/>
    <property type="match status" value="1"/>
</dbReference>
<feature type="domain" description="DHFR" evidence="8">
    <location>
        <begin position="36"/>
        <end position="216"/>
    </location>
</feature>
<dbReference type="GO" id="GO:0005739">
    <property type="term" value="C:mitochondrion"/>
    <property type="evidence" value="ECO:0007669"/>
    <property type="project" value="TreeGrafter"/>
</dbReference>
<dbReference type="PANTHER" id="PTHR48069">
    <property type="entry name" value="DIHYDROFOLATE REDUCTASE"/>
    <property type="match status" value="1"/>
</dbReference>
<dbReference type="GO" id="GO:0006730">
    <property type="term" value="P:one-carbon metabolic process"/>
    <property type="evidence" value="ECO:0007669"/>
    <property type="project" value="UniProtKB-KW"/>
</dbReference>
<dbReference type="FunFam" id="3.40.430.10:FF:000002">
    <property type="entry name" value="Dihydrofolate reductase"/>
    <property type="match status" value="1"/>
</dbReference>
<reference evidence="9" key="1">
    <citation type="submission" date="2022-11" db="EMBL/GenBank/DDBJ databases">
        <title>Chromosome-level genome of Pogonophryne albipinna.</title>
        <authorList>
            <person name="Jo E."/>
        </authorList>
    </citation>
    <scope>NUCLEOTIDE SEQUENCE</scope>
    <source>
        <strain evidence="9">SGF0006</strain>
        <tissue evidence="9">Muscle</tissue>
    </source>
</reference>
<dbReference type="PROSITE" id="PS51330">
    <property type="entry name" value="DHFR_2"/>
    <property type="match status" value="1"/>
</dbReference>
<dbReference type="EMBL" id="JAPTMU010000009">
    <property type="protein sequence ID" value="KAJ4938648.1"/>
    <property type="molecule type" value="Genomic_DNA"/>
</dbReference>
<feature type="non-terminal residue" evidence="9">
    <location>
        <position position="224"/>
    </location>
</feature>
<dbReference type="GO" id="GO:0046654">
    <property type="term" value="P:tetrahydrofolate biosynthetic process"/>
    <property type="evidence" value="ECO:0007669"/>
    <property type="project" value="InterPro"/>
</dbReference>
<dbReference type="Gene3D" id="3.40.430.10">
    <property type="entry name" value="Dihydrofolate Reductase, subunit A"/>
    <property type="match status" value="1"/>
</dbReference>
<evidence type="ECO:0000256" key="7">
    <source>
        <dbReference type="ARBA" id="ARBA00048873"/>
    </source>
</evidence>
<dbReference type="PRINTS" id="PR00070">
    <property type="entry name" value="DHFR"/>
</dbReference>
<dbReference type="InterPro" id="IPR012259">
    <property type="entry name" value="DHFR"/>
</dbReference>
<dbReference type="EC" id="1.5.1.3" evidence="3"/>
<keyword evidence="4" id="KW-0554">One-carbon metabolism</keyword>
<accession>A0AAD6B899</accession>
<gene>
    <name evidence="9" type="ORF">JOQ06_003257</name>
</gene>
<protein>
    <recommendedName>
        <fullName evidence="3">dihydrofolate reductase</fullName>
        <ecNumber evidence="3">1.5.1.3</ecNumber>
    </recommendedName>
</protein>
<dbReference type="GO" id="GO:0004146">
    <property type="term" value="F:dihydrofolate reductase activity"/>
    <property type="evidence" value="ECO:0007669"/>
    <property type="project" value="UniProtKB-EC"/>
</dbReference>
<evidence type="ECO:0000256" key="4">
    <source>
        <dbReference type="ARBA" id="ARBA00022563"/>
    </source>
</evidence>
<dbReference type="AlphaFoldDB" id="A0AAD6B899"/>
<evidence type="ECO:0000256" key="3">
    <source>
        <dbReference type="ARBA" id="ARBA00012856"/>
    </source>
</evidence>
<evidence type="ECO:0000313" key="10">
    <source>
        <dbReference type="Proteomes" id="UP001219934"/>
    </source>
</evidence>
<dbReference type="GO" id="GO:0046452">
    <property type="term" value="P:dihydrofolate metabolic process"/>
    <property type="evidence" value="ECO:0007669"/>
    <property type="project" value="TreeGrafter"/>
</dbReference>
<comment type="pathway">
    <text evidence="1">Cofactor biosynthesis; tetrahydrofolate biosynthesis; 5,6,7,8-tetrahydrofolate from 7,8-dihydrofolate: step 1/1.</text>
</comment>
<organism evidence="9 10">
    <name type="scientific">Pogonophryne albipinna</name>
    <dbReference type="NCBI Taxonomy" id="1090488"/>
    <lineage>
        <taxon>Eukaryota</taxon>
        <taxon>Metazoa</taxon>
        <taxon>Chordata</taxon>
        <taxon>Craniata</taxon>
        <taxon>Vertebrata</taxon>
        <taxon>Euteleostomi</taxon>
        <taxon>Actinopterygii</taxon>
        <taxon>Neopterygii</taxon>
        <taxon>Teleostei</taxon>
        <taxon>Neoteleostei</taxon>
        <taxon>Acanthomorphata</taxon>
        <taxon>Eupercaria</taxon>
        <taxon>Perciformes</taxon>
        <taxon>Notothenioidei</taxon>
        <taxon>Pogonophryne</taxon>
    </lineage>
</organism>
<keyword evidence="10" id="KW-1185">Reference proteome</keyword>
<evidence type="ECO:0000259" key="8">
    <source>
        <dbReference type="PROSITE" id="PS51330"/>
    </source>
</evidence>
<name>A0AAD6B899_9TELE</name>
<dbReference type="GO" id="GO:0050661">
    <property type="term" value="F:NADP binding"/>
    <property type="evidence" value="ECO:0007669"/>
    <property type="project" value="InterPro"/>
</dbReference>
<evidence type="ECO:0000313" key="9">
    <source>
        <dbReference type="EMBL" id="KAJ4938648.1"/>
    </source>
</evidence>
<comment type="catalytic activity">
    <reaction evidence="7">
        <text>(6S)-5,6,7,8-tetrahydrofolate + NADP(+) = 7,8-dihydrofolate + NADPH + H(+)</text>
        <dbReference type="Rhea" id="RHEA:15009"/>
        <dbReference type="ChEBI" id="CHEBI:15378"/>
        <dbReference type="ChEBI" id="CHEBI:57451"/>
        <dbReference type="ChEBI" id="CHEBI:57453"/>
        <dbReference type="ChEBI" id="CHEBI:57783"/>
        <dbReference type="ChEBI" id="CHEBI:58349"/>
        <dbReference type="EC" id="1.5.1.3"/>
    </reaction>
</comment>
<evidence type="ECO:0000256" key="2">
    <source>
        <dbReference type="ARBA" id="ARBA00009539"/>
    </source>
</evidence>
<comment type="similarity">
    <text evidence="2">Belongs to the dihydrofolate reductase family.</text>
</comment>
<evidence type="ECO:0000256" key="1">
    <source>
        <dbReference type="ARBA" id="ARBA00004903"/>
    </source>
</evidence>